<dbReference type="EMBL" id="MN739452">
    <property type="protein sequence ID" value="QHT05328.1"/>
    <property type="molecule type" value="Genomic_DNA"/>
</dbReference>
<feature type="region of interest" description="Disordered" evidence="1">
    <location>
        <begin position="386"/>
        <end position="424"/>
    </location>
</feature>
<reference evidence="2" key="1">
    <citation type="journal article" date="2020" name="Nature">
        <title>Giant virus diversity and host interactions through global metagenomics.</title>
        <authorList>
            <person name="Schulz F."/>
            <person name="Roux S."/>
            <person name="Paez-Espino D."/>
            <person name="Jungbluth S."/>
            <person name="Walsh D.A."/>
            <person name="Denef V.J."/>
            <person name="McMahon K.D."/>
            <person name="Konstantinidis K.T."/>
            <person name="Eloe-Fadrosh E.A."/>
            <person name="Kyrpides N.C."/>
            <person name="Woyke T."/>
        </authorList>
    </citation>
    <scope>NUCLEOTIDE SEQUENCE</scope>
    <source>
        <strain evidence="2">GVMAG-M-3300021375-17</strain>
    </source>
</reference>
<name>A0A6C0CL38_9ZZZZ</name>
<feature type="compositionally biased region" description="Low complexity" evidence="1">
    <location>
        <begin position="401"/>
        <end position="410"/>
    </location>
</feature>
<dbReference type="AlphaFoldDB" id="A0A6C0CL38"/>
<proteinExistence type="predicted"/>
<accession>A0A6C0CL38</accession>
<organism evidence="2">
    <name type="scientific">viral metagenome</name>
    <dbReference type="NCBI Taxonomy" id="1070528"/>
    <lineage>
        <taxon>unclassified sequences</taxon>
        <taxon>metagenomes</taxon>
        <taxon>organismal metagenomes</taxon>
    </lineage>
</organism>
<sequence length="436" mass="52102">MNSFYILLHNDILQDTGKLFKYFESCFPFVPATSYLPIMNSIKMRNYDLTSIFVYQHLYKFIEWYQNERCKTFNVLDIYKKKMRLMFEIQDNMLISEETKTAVMKRYEKVQRQYMAFCRLAYLWKLKKSRYSVTTDLYLNEIDESNSMTCLIYQNKTKFLFHIPDLLKIINKALFHDWILDFIVKSNYPMNPYNKQIFTESNLYNIYFHIRMKTSISIPTLLHLWFLENFDFPCFVVKHVQTIRRYCIRHFVNIVTSSNTMVYDDICTMLRENRYSRRWKIHPKFPKDVLVDKLRHVLYKYYLITYYAVGAEESVLLETEIWSTLTHLYNKNPHFGSQIKIVNKGFKPSSFSFKTTHHTDISGGTFIFGSTNNESSQQNGIINDTTEENKDSESESESDSQSDNSSLVNSYIRPYATKTHSDDENDDIIFEYNIDL</sequence>
<evidence type="ECO:0000256" key="1">
    <source>
        <dbReference type="SAM" id="MobiDB-lite"/>
    </source>
</evidence>
<protein>
    <submittedName>
        <fullName evidence="2">Uncharacterized protein</fullName>
    </submittedName>
</protein>
<evidence type="ECO:0000313" key="2">
    <source>
        <dbReference type="EMBL" id="QHT05328.1"/>
    </source>
</evidence>